<protein>
    <recommendedName>
        <fullName evidence="1">KIB1-4 beta-propeller domain-containing protein</fullName>
    </recommendedName>
</protein>
<dbReference type="AlphaFoldDB" id="A0A7J7N9C4"/>
<dbReference type="InterPro" id="IPR050942">
    <property type="entry name" value="F-box_BR-signaling"/>
</dbReference>
<dbReference type="InterPro" id="IPR005174">
    <property type="entry name" value="KIB1-4_b-propeller"/>
</dbReference>
<evidence type="ECO:0000313" key="3">
    <source>
        <dbReference type="Proteomes" id="UP000541444"/>
    </source>
</evidence>
<dbReference type="PANTHER" id="PTHR44259:SF114">
    <property type="entry name" value="OS06G0707300 PROTEIN"/>
    <property type="match status" value="1"/>
</dbReference>
<proteinExistence type="predicted"/>
<gene>
    <name evidence="2" type="ORF">GIB67_036082</name>
</gene>
<feature type="domain" description="KIB1-4 beta-propeller" evidence="1">
    <location>
        <begin position="68"/>
        <end position="317"/>
    </location>
</feature>
<accession>A0A7J7N9C4</accession>
<organism evidence="2 3">
    <name type="scientific">Kingdonia uniflora</name>
    <dbReference type="NCBI Taxonomy" id="39325"/>
    <lineage>
        <taxon>Eukaryota</taxon>
        <taxon>Viridiplantae</taxon>
        <taxon>Streptophyta</taxon>
        <taxon>Embryophyta</taxon>
        <taxon>Tracheophyta</taxon>
        <taxon>Spermatophyta</taxon>
        <taxon>Magnoliopsida</taxon>
        <taxon>Ranunculales</taxon>
        <taxon>Circaeasteraceae</taxon>
        <taxon>Kingdonia</taxon>
    </lineage>
</organism>
<dbReference type="Pfam" id="PF03478">
    <property type="entry name" value="Beta-prop_KIB1-4"/>
    <property type="match status" value="1"/>
</dbReference>
<name>A0A7J7N9C4_9MAGN</name>
<reference evidence="2 3" key="1">
    <citation type="journal article" date="2020" name="IScience">
        <title>Genome Sequencing of the Endangered Kingdonia uniflora (Circaeasteraceae, Ranunculales) Reveals Potential Mechanisms of Evolutionary Specialization.</title>
        <authorList>
            <person name="Sun Y."/>
            <person name="Deng T."/>
            <person name="Zhang A."/>
            <person name="Moore M.J."/>
            <person name="Landis J.B."/>
            <person name="Lin N."/>
            <person name="Zhang H."/>
            <person name="Zhang X."/>
            <person name="Huang J."/>
            <person name="Zhang X."/>
            <person name="Sun H."/>
            <person name="Wang H."/>
        </authorList>
    </citation>
    <scope>NUCLEOTIDE SEQUENCE [LARGE SCALE GENOMIC DNA]</scope>
    <source>
        <strain evidence="2">TB1705</strain>
        <tissue evidence="2">Leaf</tissue>
    </source>
</reference>
<dbReference type="OrthoDB" id="642536at2759"/>
<keyword evidence="3" id="KW-1185">Reference proteome</keyword>
<evidence type="ECO:0000259" key="1">
    <source>
        <dbReference type="Pfam" id="PF03478"/>
    </source>
</evidence>
<comment type="caution">
    <text evidence="2">The sequence shown here is derived from an EMBL/GenBank/DDBJ whole genome shotgun (WGS) entry which is preliminary data.</text>
</comment>
<evidence type="ECO:0000313" key="2">
    <source>
        <dbReference type="EMBL" id="KAF6163622.1"/>
    </source>
</evidence>
<dbReference type="PANTHER" id="PTHR44259">
    <property type="entry name" value="OS07G0183000 PROTEIN-RELATED"/>
    <property type="match status" value="1"/>
</dbReference>
<dbReference type="Proteomes" id="UP000541444">
    <property type="component" value="Unassembled WGS sequence"/>
</dbReference>
<sequence>MTTCGWSDLHSDLLTLICTRLIRIADHVRFSSICVLWRSVALENRHLLPRQPPVLLLHDQDRSETLTFLSPYTRTIYRVEIPEFQDKMLCGVFQEWLVAIDDMREFHLVSPFSRFQTQIKLSSVIKFRDELLKQRKYYNSILKFVLSSNPNLDADYEIMGIDDYSKDLCIFKPCYGWAKGNDDLSDDDIIYFNGAFYVAKSLGYVGVYDSRFGPGEFVIPIPPVCSTLIPWMTIIKLYLVESSGNLLLVRRIHSYFEVYRLDTSNGRWTKVKSLGDQVIFLAEKFSMSFSAHDFPECKANSIYCNDMRGSRCYIVVFNLNDGVLEYFDSILWGATAPAIWVKPCLR</sequence>
<dbReference type="EMBL" id="JACGCM010000971">
    <property type="protein sequence ID" value="KAF6163622.1"/>
    <property type="molecule type" value="Genomic_DNA"/>
</dbReference>